<reference evidence="1 2" key="1">
    <citation type="journal article" date="2020" name="Nat. Microbiol.">
        <title>Lysogenic host-virus interactions in SAR11 marine bacteria.</title>
        <authorList>
            <person name="Morris R.M."/>
            <person name="Cain K.R."/>
            <person name="Hvorecny K.L."/>
            <person name="Kollman J.M."/>
        </authorList>
    </citation>
    <scope>NUCLEOTIDE SEQUENCE [LARGE SCALE GENOMIC DNA]</scope>
    <source>
        <strain evidence="1 2">NP1</strain>
    </source>
</reference>
<keyword evidence="2" id="KW-1185">Reference proteome</keyword>
<dbReference type="RefSeq" id="WP_168607434.1">
    <property type="nucleotide sequence ID" value="NZ_CP038852.1"/>
</dbReference>
<dbReference type="Proteomes" id="UP000501094">
    <property type="component" value="Chromosome"/>
</dbReference>
<dbReference type="KEGG" id="peg:E5R92_07250"/>
<dbReference type="GO" id="GO:0016740">
    <property type="term" value="F:transferase activity"/>
    <property type="evidence" value="ECO:0007669"/>
    <property type="project" value="UniProtKB-KW"/>
</dbReference>
<keyword evidence="1" id="KW-0808">Transferase</keyword>
<dbReference type="EMBL" id="CP038852">
    <property type="protein sequence ID" value="QIZ21576.1"/>
    <property type="molecule type" value="Genomic_DNA"/>
</dbReference>
<protein>
    <submittedName>
        <fullName evidence="1">Acetyltransferase</fullName>
    </submittedName>
</protein>
<gene>
    <name evidence="1" type="ORF">E5R92_07250</name>
</gene>
<evidence type="ECO:0000313" key="2">
    <source>
        <dbReference type="Proteomes" id="UP000501094"/>
    </source>
</evidence>
<dbReference type="AlphaFoldDB" id="A0A6H1Q4H7"/>
<name>A0A6H1Q4H7_9PROT</name>
<evidence type="ECO:0000313" key="1">
    <source>
        <dbReference type="EMBL" id="QIZ21576.1"/>
    </source>
</evidence>
<accession>A0A6H1Q4H7</accession>
<proteinExistence type="predicted"/>
<sequence>MANFKIVPYEKHHGDQMVEFGLNHKLMDIDASYTENRIDAKVFGLSFTLLVDNNPIFSGGIIPLWDGVAEGWVMASKGVHDYKIKAASEVKRRIDYLCKNNEVWRLQTAVKEEFITGVRFAEWLGLKNEGLMTMYGPDKTNYYRMAKIYEFHR</sequence>
<organism evidence="1 2">
    <name type="scientific">Candidatus Pelagibacter giovannonii</name>
    <dbReference type="NCBI Taxonomy" id="2563896"/>
    <lineage>
        <taxon>Bacteria</taxon>
        <taxon>Pseudomonadati</taxon>
        <taxon>Pseudomonadota</taxon>
        <taxon>Alphaproteobacteria</taxon>
        <taxon>Candidatus Pelagibacterales</taxon>
        <taxon>Candidatus Pelagibacteraceae</taxon>
        <taxon>Candidatus Pelagibacter</taxon>
    </lineage>
</organism>